<evidence type="ECO:0000256" key="3">
    <source>
        <dbReference type="ARBA" id="ARBA00022840"/>
    </source>
</evidence>
<proteinExistence type="inferred from homology"/>
<evidence type="ECO:0000256" key="5">
    <source>
        <dbReference type="ARBA" id="ARBA00023016"/>
    </source>
</evidence>
<keyword evidence="5 8" id="KW-0346">Stress response</keyword>
<dbReference type="InterPro" id="IPR018181">
    <property type="entry name" value="Heat_shock_70_CS"/>
</dbReference>
<dbReference type="PROSITE" id="PS01036">
    <property type="entry name" value="HSP70_3"/>
    <property type="match status" value="1"/>
</dbReference>
<dbReference type="Gene3D" id="1.20.1270.10">
    <property type="match status" value="1"/>
</dbReference>
<dbReference type="GO" id="GO:0140662">
    <property type="term" value="F:ATP-dependent protein folding chaperone"/>
    <property type="evidence" value="ECO:0007669"/>
    <property type="project" value="InterPro"/>
</dbReference>
<dbReference type="GO" id="GO:0005524">
    <property type="term" value="F:ATP binding"/>
    <property type="evidence" value="ECO:0007669"/>
    <property type="project" value="UniProtKB-KW"/>
</dbReference>
<dbReference type="SUPFAM" id="SSF53067">
    <property type="entry name" value="Actin-like ATPase domain"/>
    <property type="match status" value="1"/>
</dbReference>
<dbReference type="InterPro" id="IPR043129">
    <property type="entry name" value="ATPase_NBD"/>
</dbReference>
<protein>
    <submittedName>
        <fullName evidence="8">Heat shock 70-related protein 1, mitochondrial, putative</fullName>
    </submittedName>
</protein>
<dbReference type="InterPro" id="IPR029048">
    <property type="entry name" value="HSP70_C_sf"/>
</dbReference>
<dbReference type="OrthoDB" id="276171at2759"/>
<keyword evidence="4" id="KW-0809">Transit peptide</keyword>
<evidence type="ECO:0000256" key="1">
    <source>
        <dbReference type="ARBA" id="ARBA00007381"/>
    </source>
</evidence>
<evidence type="ECO:0000256" key="2">
    <source>
        <dbReference type="ARBA" id="ARBA00022741"/>
    </source>
</evidence>
<reference evidence="8" key="1">
    <citation type="submission" date="2019-11" db="EMBL/GenBank/DDBJ databases">
        <title>Leishmania tarentolae CDS.</title>
        <authorList>
            <person name="Goto Y."/>
            <person name="Yamagishi J."/>
        </authorList>
    </citation>
    <scope>NUCLEOTIDE SEQUENCE [LARGE SCALE GENOMIC DNA]</scope>
    <source>
        <strain evidence="8">Parrot Tar II</strain>
    </source>
</reference>
<dbReference type="SUPFAM" id="SSF100920">
    <property type="entry name" value="Heat shock protein 70kD (HSP70), peptide-binding domain"/>
    <property type="match status" value="1"/>
</dbReference>
<evidence type="ECO:0000256" key="6">
    <source>
        <dbReference type="SAM" id="Coils"/>
    </source>
</evidence>
<feature type="compositionally biased region" description="Low complexity" evidence="7">
    <location>
        <begin position="282"/>
        <end position="317"/>
    </location>
</feature>
<evidence type="ECO:0000313" key="8">
    <source>
        <dbReference type="EMBL" id="GET93926.1"/>
    </source>
</evidence>
<keyword evidence="3" id="KW-0067">ATP-binding</keyword>
<keyword evidence="2" id="KW-0547">Nucleotide-binding</keyword>
<feature type="coiled-coil region" evidence="6">
    <location>
        <begin position="206"/>
        <end position="254"/>
    </location>
</feature>
<dbReference type="InterPro" id="IPR013126">
    <property type="entry name" value="Hsp_70_fam"/>
</dbReference>
<dbReference type="PANTHER" id="PTHR19375">
    <property type="entry name" value="HEAT SHOCK PROTEIN 70KDA"/>
    <property type="match status" value="1"/>
</dbReference>
<evidence type="ECO:0000313" key="9">
    <source>
        <dbReference type="Proteomes" id="UP000419144"/>
    </source>
</evidence>
<dbReference type="FunFam" id="1.20.1270.10:FF:000026">
    <property type="entry name" value="Heat shock 70-related protein 1, mitochondrial"/>
    <property type="match status" value="1"/>
</dbReference>
<dbReference type="EMBL" id="BLBS01000119">
    <property type="protein sequence ID" value="GET93926.1"/>
    <property type="molecule type" value="Genomic_DNA"/>
</dbReference>
<dbReference type="VEuPathDB" id="TriTrypDB:LtaPh_9911001"/>
<dbReference type="InterPro" id="IPR029047">
    <property type="entry name" value="HSP70_peptide-bd_sf"/>
</dbReference>
<dbReference type="AlphaFoldDB" id="A0A640KWJ1"/>
<evidence type="ECO:0000256" key="4">
    <source>
        <dbReference type="ARBA" id="ARBA00022946"/>
    </source>
</evidence>
<accession>A0A640KWJ1</accession>
<comment type="caution">
    <text evidence="8">The sequence shown here is derived from an EMBL/GenBank/DDBJ whole genome shotgun (WGS) entry which is preliminary data.</text>
</comment>
<keyword evidence="9" id="KW-1185">Reference proteome</keyword>
<feature type="region of interest" description="Disordered" evidence="7">
    <location>
        <begin position="280"/>
        <end position="317"/>
    </location>
</feature>
<dbReference type="Gene3D" id="2.60.34.10">
    <property type="entry name" value="Substrate Binding Domain Of DNAk, Chain A, domain 1"/>
    <property type="match status" value="1"/>
</dbReference>
<dbReference type="Proteomes" id="UP000419144">
    <property type="component" value="Unassembled WGS sequence"/>
</dbReference>
<gene>
    <name evidence="8" type="ORF">LtaPh_9911001</name>
</gene>
<name>A0A640KWJ1_LEITA</name>
<keyword evidence="6" id="KW-0175">Coiled coil</keyword>
<dbReference type="Pfam" id="PF00012">
    <property type="entry name" value="HSP70"/>
    <property type="match status" value="1"/>
</dbReference>
<dbReference type="FunFam" id="2.60.34.10:FF:000014">
    <property type="entry name" value="Chaperone protein DnaK HSP70"/>
    <property type="match status" value="1"/>
</dbReference>
<comment type="similarity">
    <text evidence="1">Belongs to the heat shock protein 70 family.</text>
</comment>
<sequence length="317" mass="34396">MKDAGVELKEINDVVLVGGMTRMPKVVEEVKKFFQKDPFRGVNPDEAVALGAATLGGVLRGDVKGLVLLDVTPLSLGIETLGGVFTRMIPKNTTIPTKKSQTFSTAADNQTQVGIKVFQGEREMAADNQMMGQFDLVGIPPAPRGVPQVEVTFDIDANGICHVTAKDKATGKTQNITITANGGLSKDQIEQMIRDSEQHAEADRVKRELVEVRNNAETQLTTAERQLSEWKYVSDAEKENVKTLVAELRKAMENPNVSKDDLSAATDKLQKAVMECGRTEYQQAAAANSGSSSSSGEQQQQQSQGEQQQQSGSEEKK</sequence>
<dbReference type="Gene3D" id="3.30.420.40">
    <property type="match status" value="1"/>
</dbReference>
<dbReference type="PRINTS" id="PR00301">
    <property type="entry name" value="HEATSHOCK70"/>
</dbReference>
<organism evidence="8 9">
    <name type="scientific">Leishmania tarentolae</name>
    <name type="common">Sauroleishmania tarentolae</name>
    <dbReference type="NCBI Taxonomy" id="5689"/>
    <lineage>
        <taxon>Eukaryota</taxon>
        <taxon>Discoba</taxon>
        <taxon>Euglenozoa</taxon>
        <taxon>Kinetoplastea</taxon>
        <taxon>Metakinetoplastina</taxon>
        <taxon>Trypanosomatida</taxon>
        <taxon>Trypanosomatidae</taxon>
        <taxon>Leishmaniinae</taxon>
        <taxon>Leishmania</taxon>
        <taxon>lizard Leishmania</taxon>
    </lineage>
</organism>
<evidence type="ECO:0000256" key="7">
    <source>
        <dbReference type="SAM" id="MobiDB-lite"/>
    </source>
</evidence>